<dbReference type="Proteomes" id="UP000092666">
    <property type="component" value="Unassembled WGS sequence"/>
</dbReference>
<reference evidence="3" key="2">
    <citation type="submission" date="2013-12" db="EMBL/GenBank/DDBJ databases">
        <title>Evolution of pathogenesis and genome organization in the Tremellales.</title>
        <authorList>
            <person name="Cuomo C."/>
            <person name="Litvintseva A."/>
            <person name="Heitman J."/>
            <person name="Chen Y."/>
            <person name="Sun S."/>
            <person name="Springer D."/>
            <person name="Dromer F."/>
            <person name="Young S."/>
            <person name="Zeng Q."/>
            <person name="Chapman S."/>
            <person name="Gujja S."/>
            <person name="Saif S."/>
            <person name="Birren B."/>
        </authorList>
    </citation>
    <scope>NUCLEOTIDE SEQUENCE [LARGE SCALE GENOMIC DNA]</scope>
    <source>
        <strain evidence="3">BCC8398</strain>
    </source>
</reference>
<keyword evidence="3" id="KW-1185">Reference proteome</keyword>
<gene>
    <name evidence="2" type="ORF">I316_00032</name>
</gene>
<dbReference type="EMBL" id="KI669492">
    <property type="protein sequence ID" value="OCF37808.1"/>
    <property type="molecule type" value="Genomic_DNA"/>
</dbReference>
<feature type="region of interest" description="Disordered" evidence="1">
    <location>
        <begin position="134"/>
        <end position="155"/>
    </location>
</feature>
<accession>A0A1B9H3G8</accession>
<evidence type="ECO:0000256" key="1">
    <source>
        <dbReference type="SAM" id="MobiDB-lite"/>
    </source>
</evidence>
<name>A0A1B9H3G8_9TREE</name>
<sequence length="417" mass="46217">MPLDNRANLDQFTIVVANKEQQGQHAKAGFEHWKKDMSWEQYEAVYKKERQSEWGRDGKLVTWALVRKHDPSGEIYAGCETYTRKGFVKHKGSNAVEDTHVYAIASVVTPREHMKNGYATRLLSLLHHQLSPSSFPPLSSSNESNDTHTGVHTPPATAASALPLLPTGIGSILWSDVGSAFYAKCSPTSGRKGWVVQDAQNQEIVWKLGNSPSSSSVDLPEGWQWLNLSDLPSVGQTLSKHARKKLENVDTTDRAVFIIDPASKGTLSFVPTKGMWNRPAPEGLDPEPVGVRFTSKVDSTVETIILFSLSMVSIGPRLLITHIHNLSPDDLPTLLVLLDQLGAKTGQKEGWVWDLREEDDASRKLGEAWKAEREVVSVGRRQEIDGHLLGVAWYGPLNADEIREGGELLDGQMWAWC</sequence>
<reference evidence="2 3" key="1">
    <citation type="submission" date="2013-07" db="EMBL/GenBank/DDBJ databases">
        <title>The Genome Sequence of Cryptococcus heveanensis BCC8398.</title>
        <authorList>
            <consortium name="The Broad Institute Genome Sequencing Platform"/>
            <person name="Cuomo C."/>
            <person name="Litvintseva A."/>
            <person name="Chen Y."/>
            <person name="Heitman J."/>
            <person name="Sun S."/>
            <person name="Springer D."/>
            <person name="Dromer F."/>
            <person name="Young S.K."/>
            <person name="Zeng Q."/>
            <person name="Gargeya S."/>
            <person name="Fitzgerald M."/>
            <person name="Abouelleil A."/>
            <person name="Alvarado L."/>
            <person name="Berlin A.M."/>
            <person name="Chapman S.B."/>
            <person name="Dewar J."/>
            <person name="Goldberg J."/>
            <person name="Griggs A."/>
            <person name="Gujja S."/>
            <person name="Hansen M."/>
            <person name="Howarth C."/>
            <person name="Imamovic A."/>
            <person name="Larimer J."/>
            <person name="McCowan C."/>
            <person name="Murphy C."/>
            <person name="Pearson M."/>
            <person name="Priest M."/>
            <person name="Roberts A."/>
            <person name="Saif S."/>
            <person name="Shea T."/>
            <person name="Sykes S."/>
            <person name="Wortman J."/>
            <person name="Nusbaum C."/>
            <person name="Birren B."/>
        </authorList>
    </citation>
    <scope>NUCLEOTIDE SEQUENCE [LARGE SCALE GENOMIC DNA]</scope>
    <source>
        <strain evidence="2 3">BCC8398</strain>
    </source>
</reference>
<proteinExistence type="predicted"/>
<dbReference type="STRING" id="1296120.A0A1B9H3G8"/>
<evidence type="ECO:0000313" key="2">
    <source>
        <dbReference type="EMBL" id="OCF37808.1"/>
    </source>
</evidence>
<protein>
    <recommendedName>
        <fullName evidence="4">N-acetyltransferase domain-containing protein</fullName>
    </recommendedName>
</protein>
<dbReference type="PANTHER" id="PTHR34815">
    <property type="entry name" value="LYSINE ACETYLTRANSFERASE"/>
    <property type="match status" value="1"/>
</dbReference>
<evidence type="ECO:0008006" key="4">
    <source>
        <dbReference type="Google" id="ProtNLM"/>
    </source>
</evidence>
<evidence type="ECO:0000313" key="3">
    <source>
        <dbReference type="Proteomes" id="UP000092666"/>
    </source>
</evidence>
<organism evidence="2 3">
    <name type="scientific">Kwoniella heveanensis BCC8398</name>
    <dbReference type="NCBI Taxonomy" id="1296120"/>
    <lineage>
        <taxon>Eukaryota</taxon>
        <taxon>Fungi</taxon>
        <taxon>Dikarya</taxon>
        <taxon>Basidiomycota</taxon>
        <taxon>Agaricomycotina</taxon>
        <taxon>Tremellomycetes</taxon>
        <taxon>Tremellales</taxon>
        <taxon>Cryptococcaceae</taxon>
        <taxon>Kwoniella</taxon>
    </lineage>
</organism>
<dbReference type="OrthoDB" id="2020070at2759"/>
<dbReference type="InterPro" id="IPR053013">
    <property type="entry name" value="LAT"/>
</dbReference>
<dbReference type="PANTHER" id="PTHR34815:SF2">
    <property type="entry name" value="N-ACETYLTRANSFERASE DOMAIN-CONTAINING PROTEIN"/>
    <property type="match status" value="1"/>
</dbReference>
<dbReference type="AlphaFoldDB" id="A0A1B9H3G8"/>